<name>M1DU28_SOLTU</name>
<reference evidence="2" key="1">
    <citation type="journal article" date="2011" name="Nature">
        <title>Genome sequence and analysis of the tuber crop potato.</title>
        <authorList>
            <consortium name="The Potato Genome Sequencing Consortium"/>
        </authorList>
    </citation>
    <scope>NUCLEOTIDE SEQUENCE [LARGE SCALE GENOMIC DNA]</scope>
    <source>
        <strain evidence="2">cv. DM1-3 516 R44</strain>
    </source>
</reference>
<dbReference type="InParanoid" id="M1DU28"/>
<protein>
    <submittedName>
        <fullName evidence="1">Uncharacterized protein</fullName>
    </submittedName>
</protein>
<accession>M1DU28</accession>
<dbReference type="PANTHER" id="PTHR31442">
    <property type="entry name" value="HOMEODOMAIN-LIKE SUPERFAMILY PROTEIN-RELATED"/>
    <property type="match status" value="1"/>
</dbReference>
<evidence type="ECO:0000313" key="1">
    <source>
        <dbReference type="EnsemblPlants" id="PGSC0003DMT400094405"/>
    </source>
</evidence>
<dbReference type="PaxDb" id="4113-PGSC0003DMT400094405"/>
<dbReference type="InterPro" id="IPR044841">
    <property type="entry name" value="LUX/BOA-like"/>
</dbReference>
<evidence type="ECO:0000313" key="2">
    <source>
        <dbReference type="Proteomes" id="UP000011115"/>
    </source>
</evidence>
<dbReference type="Gene3D" id="1.10.10.60">
    <property type="entry name" value="Homeodomain-like"/>
    <property type="match status" value="1"/>
</dbReference>
<proteinExistence type="predicted"/>
<reference evidence="1" key="2">
    <citation type="submission" date="2015-06" db="UniProtKB">
        <authorList>
            <consortium name="EnsemblPlants"/>
        </authorList>
    </citation>
    <scope>IDENTIFICATION</scope>
    <source>
        <strain evidence="1">DM1-3 516 R44</strain>
    </source>
</reference>
<dbReference type="GO" id="GO:0003700">
    <property type="term" value="F:DNA-binding transcription factor activity"/>
    <property type="evidence" value="ECO:0007669"/>
    <property type="project" value="InterPro"/>
</dbReference>
<dbReference type="PANTHER" id="PTHR31442:SF32">
    <property type="entry name" value="TWO-COMPONENT RESPONSE REGULATOR ORR21-LIKE"/>
    <property type="match status" value="1"/>
</dbReference>
<sequence length="221" mass="25235">MSMLSKEKKKIDMMIIVVNSSDLHCFELFTPAVTLNIISLVVCDKLNRLLAKSALENGAYFCLENQFNKEIVKYLWQLVLREKIQREKSINGLEANGRNHMNVDEIYDNNIVRDEQQFGEKNMNVDTEEHNNNIHKAENDGVSTGKYKLKRKRGRKGIKQINEGESRRGVINKTGTRKNCAKWTVDLHSKFTKAVEQLGQGMISSKLHPYGTCRMLSGGDS</sequence>
<dbReference type="AlphaFoldDB" id="M1DU28"/>
<organism evidence="1 2">
    <name type="scientific">Solanum tuberosum</name>
    <name type="common">Potato</name>
    <dbReference type="NCBI Taxonomy" id="4113"/>
    <lineage>
        <taxon>Eukaryota</taxon>
        <taxon>Viridiplantae</taxon>
        <taxon>Streptophyta</taxon>
        <taxon>Embryophyta</taxon>
        <taxon>Tracheophyta</taxon>
        <taxon>Spermatophyta</taxon>
        <taxon>Magnoliopsida</taxon>
        <taxon>eudicotyledons</taxon>
        <taxon>Gunneridae</taxon>
        <taxon>Pentapetalae</taxon>
        <taxon>asterids</taxon>
        <taxon>lamiids</taxon>
        <taxon>Solanales</taxon>
        <taxon>Solanaceae</taxon>
        <taxon>Solanoideae</taxon>
        <taxon>Solaneae</taxon>
        <taxon>Solanum</taxon>
    </lineage>
</organism>
<keyword evidence="2" id="KW-1185">Reference proteome</keyword>
<dbReference type="Gramene" id="PGSC0003DMT400094405">
    <property type="protein sequence ID" value="PGSC0003DMT400094405"/>
    <property type="gene ID" value="PGSC0003DMG400043976"/>
</dbReference>
<dbReference type="EnsemblPlants" id="PGSC0003DMT400094405">
    <property type="protein sequence ID" value="PGSC0003DMT400094405"/>
    <property type="gene ID" value="PGSC0003DMG400043976"/>
</dbReference>
<dbReference type="HOGENOM" id="CLU_1252517_0_0_1"/>
<dbReference type="Proteomes" id="UP000011115">
    <property type="component" value="Unassembled WGS sequence"/>
</dbReference>